<feature type="domain" description="J" evidence="1">
    <location>
        <begin position="114"/>
        <end position="179"/>
    </location>
</feature>
<dbReference type="EMBL" id="JBHRXV010000001">
    <property type="protein sequence ID" value="MFC3711484.1"/>
    <property type="molecule type" value="Genomic_DNA"/>
</dbReference>
<dbReference type="InterPro" id="IPR001623">
    <property type="entry name" value="DnaJ_domain"/>
</dbReference>
<evidence type="ECO:0000313" key="2">
    <source>
        <dbReference type="EMBL" id="MFC3711484.1"/>
    </source>
</evidence>
<dbReference type="Gene3D" id="1.10.287.110">
    <property type="entry name" value="DnaJ domain"/>
    <property type="match status" value="1"/>
</dbReference>
<organism evidence="2 3">
    <name type="scientific">Sphingoaurantiacus capsulatus</name>
    <dbReference type="NCBI Taxonomy" id="1771310"/>
    <lineage>
        <taxon>Bacteria</taxon>
        <taxon>Pseudomonadati</taxon>
        <taxon>Pseudomonadota</taxon>
        <taxon>Alphaproteobacteria</taxon>
        <taxon>Sphingomonadales</taxon>
        <taxon>Sphingosinicellaceae</taxon>
        <taxon>Sphingoaurantiacus</taxon>
    </lineage>
</organism>
<protein>
    <submittedName>
        <fullName evidence="2">J domain-containing protein</fullName>
    </submittedName>
</protein>
<accession>A0ABV7X5T8</accession>
<reference evidence="3" key="1">
    <citation type="journal article" date="2019" name="Int. J. Syst. Evol. Microbiol.">
        <title>The Global Catalogue of Microorganisms (GCM) 10K type strain sequencing project: providing services to taxonomists for standard genome sequencing and annotation.</title>
        <authorList>
            <consortium name="The Broad Institute Genomics Platform"/>
            <consortium name="The Broad Institute Genome Sequencing Center for Infectious Disease"/>
            <person name="Wu L."/>
            <person name="Ma J."/>
        </authorList>
    </citation>
    <scope>NUCLEOTIDE SEQUENCE [LARGE SCALE GENOMIC DNA]</scope>
    <source>
        <strain evidence="3">KCTC 42644</strain>
    </source>
</reference>
<dbReference type="Pfam" id="PF00226">
    <property type="entry name" value="DnaJ"/>
    <property type="match status" value="1"/>
</dbReference>
<dbReference type="InterPro" id="IPR050817">
    <property type="entry name" value="DjlA_DnaK_co-chaperone"/>
</dbReference>
<proteinExistence type="predicted"/>
<dbReference type="SMART" id="SM00271">
    <property type="entry name" value="DnaJ"/>
    <property type="match status" value="1"/>
</dbReference>
<sequence length="179" mass="19956">MARRPTRNDDWGFPRWRPYGSSTTAAANVRLCDREGCTEAGDRPAPKAPNSPERWYFCETHAGEYNKQWDYFRGLTAEEAAAREQAAEGEKRYRRADHWAWGEGDGSRSRGELDALKVLELESDADDAAVKAAHRRLVKLHHPDRNAGDAEAAAKFQAVQAAYEVLNRAAERRAAVGGA</sequence>
<gene>
    <name evidence="2" type="ORF">ACFOMD_02810</name>
</gene>
<dbReference type="PANTHER" id="PTHR24074">
    <property type="entry name" value="CO-CHAPERONE PROTEIN DJLA"/>
    <property type="match status" value="1"/>
</dbReference>
<dbReference type="SUPFAM" id="SSF46565">
    <property type="entry name" value="Chaperone J-domain"/>
    <property type="match status" value="1"/>
</dbReference>
<dbReference type="PRINTS" id="PR00625">
    <property type="entry name" value="JDOMAIN"/>
</dbReference>
<evidence type="ECO:0000259" key="1">
    <source>
        <dbReference type="PROSITE" id="PS50076"/>
    </source>
</evidence>
<name>A0ABV7X5T8_9SPHN</name>
<dbReference type="PROSITE" id="PS50076">
    <property type="entry name" value="DNAJ_2"/>
    <property type="match status" value="1"/>
</dbReference>
<dbReference type="InterPro" id="IPR036869">
    <property type="entry name" value="J_dom_sf"/>
</dbReference>
<comment type="caution">
    <text evidence="2">The sequence shown here is derived from an EMBL/GenBank/DDBJ whole genome shotgun (WGS) entry which is preliminary data.</text>
</comment>
<dbReference type="RefSeq" id="WP_380856474.1">
    <property type="nucleotide sequence ID" value="NZ_JBHRXV010000001.1"/>
</dbReference>
<dbReference type="CDD" id="cd06257">
    <property type="entry name" value="DnaJ"/>
    <property type="match status" value="1"/>
</dbReference>
<evidence type="ECO:0000313" key="3">
    <source>
        <dbReference type="Proteomes" id="UP001595615"/>
    </source>
</evidence>
<keyword evidence="3" id="KW-1185">Reference proteome</keyword>
<dbReference type="Proteomes" id="UP001595615">
    <property type="component" value="Unassembled WGS sequence"/>
</dbReference>